<feature type="non-terminal residue" evidence="1">
    <location>
        <position position="1"/>
    </location>
</feature>
<dbReference type="AlphaFoldDB" id="X1JVG9"/>
<comment type="caution">
    <text evidence="1">The sequence shown here is derived from an EMBL/GenBank/DDBJ whole genome shotgun (WGS) entry which is preliminary data.</text>
</comment>
<gene>
    <name evidence="1" type="ORF">S03H2_69518</name>
</gene>
<proteinExistence type="predicted"/>
<feature type="non-terminal residue" evidence="1">
    <location>
        <position position="138"/>
    </location>
</feature>
<name>X1JVG9_9ZZZZ</name>
<reference evidence="1" key="1">
    <citation type="journal article" date="2014" name="Front. Microbiol.">
        <title>High frequency of phylogenetically diverse reductive dehalogenase-homologous genes in deep subseafloor sedimentary metagenomes.</title>
        <authorList>
            <person name="Kawai M."/>
            <person name="Futagami T."/>
            <person name="Toyoda A."/>
            <person name="Takaki Y."/>
            <person name="Nishi S."/>
            <person name="Hori S."/>
            <person name="Arai W."/>
            <person name="Tsubouchi T."/>
            <person name="Morono Y."/>
            <person name="Uchiyama I."/>
            <person name="Ito T."/>
            <person name="Fujiyama A."/>
            <person name="Inagaki F."/>
            <person name="Takami H."/>
        </authorList>
    </citation>
    <scope>NUCLEOTIDE SEQUENCE</scope>
    <source>
        <strain evidence="1">Expedition CK06-06</strain>
    </source>
</reference>
<evidence type="ECO:0000313" key="1">
    <source>
        <dbReference type="EMBL" id="GAH98077.1"/>
    </source>
</evidence>
<protein>
    <submittedName>
        <fullName evidence="1">Uncharacterized protein</fullName>
    </submittedName>
</protein>
<organism evidence="1">
    <name type="scientific">marine sediment metagenome</name>
    <dbReference type="NCBI Taxonomy" id="412755"/>
    <lineage>
        <taxon>unclassified sequences</taxon>
        <taxon>metagenomes</taxon>
        <taxon>ecological metagenomes</taxon>
    </lineage>
</organism>
<sequence>IHNLSWETFYQILLELPTIDLEGKHARSLYRVLVGRDDQGVSEGGKTKDKFFQDGKMFGKLGEKYKYFPITELYYIDNFALLSHIEAFFPLLELDKRRGGGKVRRLFNVKPMTAEEIGARLRVKHHELHPGADALQHY</sequence>
<accession>X1JVG9</accession>
<dbReference type="EMBL" id="BARU01045952">
    <property type="protein sequence ID" value="GAH98077.1"/>
    <property type="molecule type" value="Genomic_DNA"/>
</dbReference>